<keyword evidence="1" id="KW-1133">Transmembrane helix</keyword>
<reference evidence="2" key="1">
    <citation type="journal article" date="2011" name="Appl. Environ. Microbiol.">
        <title>Metagenomic analysis reveals unexpected subgenomic diversity of magnetotactic bacteria within the phylum Nitrospirae.</title>
        <authorList>
            <person name="Lin W."/>
            <person name="Jogler C."/>
            <person name="Schuler D."/>
            <person name="Pan Y."/>
        </authorList>
    </citation>
    <scope>NUCLEOTIDE SEQUENCE</scope>
</reference>
<gene>
    <name evidence="2" type="ORF">LW5_0250</name>
</gene>
<protein>
    <submittedName>
        <fullName evidence="2">Transposase</fullName>
    </submittedName>
</protein>
<organism evidence="2">
    <name type="scientific">uncultured Nitrospirae bacterium MY4-5C</name>
    <dbReference type="NCBI Taxonomy" id="798580"/>
    <lineage>
        <taxon>Bacteria</taxon>
        <taxon>Pseudomonadati</taxon>
        <taxon>Nitrospirota</taxon>
        <taxon>environmental samples</taxon>
    </lineage>
</organism>
<name>D9MP94_9BACT</name>
<dbReference type="AlphaFoldDB" id="D9MP94"/>
<dbReference type="InterPro" id="IPR051354">
    <property type="entry name" value="Transposase_27_IS1"/>
</dbReference>
<feature type="transmembrane region" description="Helical" evidence="1">
    <location>
        <begin position="38"/>
        <end position="58"/>
    </location>
</feature>
<accession>D9MP94</accession>
<evidence type="ECO:0000313" key="2">
    <source>
        <dbReference type="EMBL" id="ADI87783.1"/>
    </source>
</evidence>
<dbReference type="InterPro" id="IPR009057">
    <property type="entry name" value="Homeodomain-like_sf"/>
</dbReference>
<evidence type="ECO:0000256" key="1">
    <source>
        <dbReference type="SAM" id="Phobius"/>
    </source>
</evidence>
<dbReference type="EMBL" id="HM454283">
    <property type="protein sequence ID" value="ADI87783.1"/>
    <property type="molecule type" value="Genomic_DNA"/>
</dbReference>
<proteinExistence type="predicted"/>
<dbReference type="PANTHER" id="PTHR33293:SF1">
    <property type="entry name" value="INSERTION ELEMENT IS1 1 PROTEIN INSB-RELATED"/>
    <property type="match status" value="1"/>
</dbReference>
<keyword evidence="1" id="KW-0812">Transmembrane</keyword>
<dbReference type="SUPFAM" id="SSF46689">
    <property type="entry name" value="Homeodomain-like"/>
    <property type="match status" value="1"/>
</dbReference>
<keyword evidence="1" id="KW-0472">Membrane</keyword>
<sequence>MVHIWMAIDNRQQRYKCKECGCNFTKSKKKGYSMRTKIIALVLYLSGVSMTMTGKIIGVSCQTIMRWIRELADRCGELPKPSGKTVELELDEICHFLLKKSKKSGYGRLYVAEVENLLDGILGIVVKVPSKNSMNK</sequence>
<dbReference type="PANTHER" id="PTHR33293">
    <property type="entry name" value="INSERTION ELEMENT IS1 1 PROTEIN INSB-RELATED"/>
    <property type="match status" value="1"/>
</dbReference>